<dbReference type="RefSeq" id="WP_006282048.1">
    <property type="nucleotide sequence ID" value="NZ_BPTR01000001.1"/>
</dbReference>
<evidence type="ECO:0000313" key="4">
    <source>
        <dbReference type="Proteomes" id="UP000887043"/>
    </source>
</evidence>
<accession>A0AA37MLS5</accession>
<gene>
    <name evidence="2" type="ORF">CIK91_10425</name>
    <name evidence="1" type="ORF">PRRU23_18920</name>
</gene>
<dbReference type="AlphaFoldDB" id="A0AA37MLS5"/>
<reference evidence="1" key="2">
    <citation type="submission" date="2021-08" db="EMBL/GenBank/DDBJ databases">
        <title>Prevotella lacticifex sp. nov., isolated from rumen of cow.</title>
        <authorList>
            <person name="Shinkai T."/>
            <person name="Ikeyama N."/>
            <person name="Kumagai M."/>
            <person name="Ohmori H."/>
            <person name="Sakamoto M."/>
            <person name="Ohkuma M."/>
            <person name="Mitsumori M."/>
        </authorList>
    </citation>
    <scope>NUCLEOTIDE SEQUENCE</scope>
    <source>
        <strain evidence="1">DSM 11371</strain>
    </source>
</reference>
<comment type="caution">
    <text evidence="1">The sequence shown here is derived from an EMBL/GenBank/DDBJ whole genome shotgun (WGS) entry which is preliminary data.</text>
</comment>
<organism evidence="1 4">
    <name type="scientific">Segatella bryantii</name>
    <name type="common">Prevotella bryantii</name>
    <dbReference type="NCBI Taxonomy" id="77095"/>
    <lineage>
        <taxon>Bacteria</taxon>
        <taxon>Pseudomonadati</taxon>
        <taxon>Bacteroidota</taxon>
        <taxon>Bacteroidia</taxon>
        <taxon>Bacteroidales</taxon>
        <taxon>Prevotellaceae</taxon>
        <taxon>Segatella</taxon>
    </lineage>
</organism>
<evidence type="ECO:0000313" key="2">
    <source>
        <dbReference type="EMBL" id="OYP53924.1"/>
    </source>
</evidence>
<protein>
    <submittedName>
        <fullName evidence="1">Uncharacterized protein</fullName>
    </submittedName>
</protein>
<dbReference type="EMBL" id="NPJF01000051">
    <property type="protein sequence ID" value="OYP53924.1"/>
    <property type="molecule type" value="Genomic_DNA"/>
</dbReference>
<evidence type="ECO:0000313" key="3">
    <source>
        <dbReference type="Proteomes" id="UP000216189"/>
    </source>
</evidence>
<keyword evidence="3" id="KW-1185">Reference proteome</keyword>
<reference evidence="2 3" key="1">
    <citation type="submission" date="2017-08" db="EMBL/GenBank/DDBJ databases">
        <title>Comparative genomics of non-oral Prevotella species.</title>
        <authorList>
            <person name="Accetto T."/>
            <person name="Nograsek B."/>
            <person name="Avgustin G."/>
        </authorList>
    </citation>
    <scope>NUCLEOTIDE SEQUENCE [LARGE SCALE GENOMIC DNA]</scope>
    <source>
        <strain evidence="2 3">TC1-1</strain>
    </source>
</reference>
<name>A0AA37MLS5_SEGBR</name>
<dbReference type="EMBL" id="BPTR01000001">
    <property type="protein sequence ID" value="GJG28192.1"/>
    <property type="molecule type" value="Genomic_DNA"/>
</dbReference>
<sequence>MDALSQELENYLISLGKNPSIVSERMAHYTEHLIHLLNIKDELLIDNYYGLAGHPLKSAEELAEINKTTPDVIRQVVEVLLRRLSVTPEWQMMKQLIPHNK</sequence>
<dbReference type="Proteomes" id="UP000216189">
    <property type="component" value="Unassembled WGS sequence"/>
</dbReference>
<evidence type="ECO:0000313" key="1">
    <source>
        <dbReference type="EMBL" id="GJG28192.1"/>
    </source>
</evidence>
<dbReference type="GeneID" id="72480684"/>
<proteinExistence type="predicted"/>
<dbReference type="Proteomes" id="UP000887043">
    <property type="component" value="Unassembled WGS sequence"/>
</dbReference>